<dbReference type="SUPFAM" id="SSF53335">
    <property type="entry name" value="S-adenosyl-L-methionine-dependent methyltransferases"/>
    <property type="match status" value="1"/>
</dbReference>
<protein>
    <submittedName>
        <fullName evidence="3">Uncharacterized protein</fullName>
    </submittedName>
</protein>
<dbReference type="Proteomes" id="UP001642484">
    <property type="component" value="Unassembled WGS sequence"/>
</dbReference>
<comment type="caution">
    <text evidence="3">The sequence shown here is derived from an EMBL/GenBank/DDBJ whole genome shotgun (WGS) entry which is preliminary data.</text>
</comment>
<evidence type="ECO:0000256" key="1">
    <source>
        <dbReference type="ARBA" id="ARBA00022603"/>
    </source>
</evidence>
<gene>
    <name evidence="3" type="ORF">CCMP2556_LOCUS33856</name>
</gene>
<dbReference type="EMBL" id="CAXAMN010022377">
    <property type="protein sequence ID" value="CAK9068868.1"/>
    <property type="molecule type" value="Genomic_DNA"/>
</dbReference>
<reference evidence="3 4" key="1">
    <citation type="submission" date="2024-02" db="EMBL/GenBank/DDBJ databases">
        <authorList>
            <person name="Chen Y."/>
            <person name="Shah S."/>
            <person name="Dougan E. K."/>
            <person name="Thang M."/>
            <person name="Chan C."/>
        </authorList>
    </citation>
    <scope>NUCLEOTIDE SEQUENCE [LARGE SCALE GENOMIC DNA]</scope>
</reference>
<evidence type="ECO:0000313" key="3">
    <source>
        <dbReference type="EMBL" id="CAK9068868.1"/>
    </source>
</evidence>
<keyword evidence="2" id="KW-0808">Transferase</keyword>
<dbReference type="Gene3D" id="3.40.50.150">
    <property type="entry name" value="Vaccinia Virus protein VP39"/>
    <property type="match status" value="1"/>
</dbReference>
<accession>A0ABP0NZS0</accession>
<dbReference type="InterPro" id="IPR001525">
    <property type="entry name" value="C5_MeTfrase"/>
</dbReference>
<keyword evidence="1" id="KW-0489">Methyltransferase</keyword>
<evidence type="ECO:0000256" key="2">
    <source>
        <dbReference type="ARBA" id="ARBA00022679"/>
    </source>
</evidence>
<name>A0ABP0NZS0_9DINO</name>
<dbReference type="InterPro" id="IPR029063">
    <property type="entry name" value="SAM-dependent_MTases_sf"/>
</dbReference>
<proteinExistence type="predicted"/>
<evidence type="ECO:0000313" key="4">
    <source>
        <dbReference type="Proteomes" id="UP001642484"/>
    </source>
</evidence>
<sequence>VLRNLSPALAVFENVRAAAEFSYPKDAPPAQPPVKTVEQDVLELGYHFVYDILDSQDFLLPQRRQRVWGIASIITGHQSQKEIQDEYKLLLASMRSNMQFPMELNFPHAPTQALQAGRHTKLMQKAQVARPTSKNLFIDCSASLKRTTFADGVCPCVTPTHAIYSQRLERYLGPQDFLNAQGLWRSCFNSHVYDTMLETSAQELAGNSFSSTVAQAVTLASLVCCRGAWQTAGTSCESEKPILRRLKRKQPAPEYGAADPVVVKSLKQRKKRSKYTRKVANVDSRKKAKGKRKCATIWQKEQRWTVLCTTAPKLMQTCKEVPNSLRQILGLSLKFQHRNGKDPENTVSTIMPLALETAAERAELGEEVSYHFVSDVLKVGIEQYNHAVVKLREEIQNPEKLLALIDREMSTLSEDASPEKIEEEIQKVADGEFHPRMIGNFDQVWSLLFRPSSSSLVKHAHVDAHAKQMSFRKVRHCLERALGLPYSECLDKDDGDHQVKEPTITGFKAANVAIEGWRIPRTLCTLSWCDGTVGRGFITCREGTISEKDRKIANDELSKWIHI</sequence>
<dbReference type="Pfam" id="PF00145">
    <property type="entry name" value="DNA_methylase"/>
    <property type="match status" value="1"/>
</dbReference>
<organism evidence="3 4">
    <name type="scientific">Durusdinium trenchii</name>
    <dbReference type="NCBI Taxonomy" id="1381693"/>
    <lineage>
        <taxon>Eukaryota</taxon>
        <taxon>Sar</taxon>
        <taxon>Alveolata</taxon>
        <taxon>Dinophyceae</taxon>
        <taxon>Suessiales</taxon>
        <taxon>Symbiodiniaceae</taxon>
        <taxon>Durusdinium</taxon>
    </lineage>
</organism>
<feature type="non-terminal residue" evidence="3">
    <location>
        <position position="563"/>
    </location>
</feature>
<feature type="non-terminal residue" evidence="3">
    <location>
        <position position="1"/>
    </location>
</feature>
<keyword evidence="4" id="KW-1185">Reference proteome</keyword>